<name>A0A916JLZ6_9FLAO</name>
<accession>A0A916JLZ6</accession>
<reference evidence="2" key="1">
    <citation type="submission" date="2021-04" db="EMBL/GenBank/DDBJ databases">
        <authorList>
            <person name="Rodrigo-Torres L."/>
            <person name="Arahal R. D."/>
            <person name="Lucena T."/>
        </authorList>
    </citation>
    <scope>NUCLEOTIDE SEQUENCE</scope>
    <source>
        <strain evidence="2">AS29M-1</strain>
    </source>
</reference>
<dbReference type="KEGG" id="ptan:CRYO30217_01466"/>
<dbReference type="Pfam" id="PF19089">
    <property type="entry name" value="DUF5777"/>
    <property type="match status" value="1"/>
</dbReference>
<protein>
    <recommendedName>
        <fullName evidence="1">DUF5777 domain-containing protein</fullName>
    </recommendedName>
</protein>
<proteinExistence type="predicted"/>
<evidence type="ECO:0000259" key="1">
    <source>
        <dbReference type="Pfam" id="PF19089"/>
    </source>
</evidence>
<dbReference type="InterPro" id="IPR045916">
    <property type="entry name" value="DUF5777"/>
</dbReference>
<keyword evidence="3" id="KW-1185">Reference proteome</keyword>
<dbReference type="RefSeq" id="WP_258541666.1">
    <property type="nucleotide sequence ID" value="NZ_OU015584.1"/>
</dbReference>
<gene>
    <name evidence="2" type="ORF">CRYO30217_01466</name>
</gene>
<dbReference type="AlphaFoldDB" id="A0A916JLZ6"/>
<evidence type="ECO:0000313" key="3">
    <source>
        <dbReference type="Proteomes" id="UP000683507"/>
    </source>
</evidence>
<sequence length="295" mass="33073">MKKLLLYLFVAGSISGYSQDDDWDFDEEGTDESSSVGPAFFDTRVINSQSVETLEQGTFDVRIAHRFGDMATPNSYKSMFGFDNSADIQIGVDYGITDRFMIGLHRNKGAGPFTQLFQGLVKYKILDQQDGKPFTLSVNSTAFATIMDKSSDSTSITYFRKTAHRFSYFTQLILARNLNDVASIQMNIGLLHRNLVHHEDVNTALSVGGVAKLKIAKKISLIGEYNHLFRPTNSINGITYTDPIGVGVEFKTHAHVFQVNFTNSRGMGEAQFIPYTFSKWGEGEFRMGFTISRHF</sequence>
<dbReference type="EMBL" id="OU015584">
    <property type="protein sequence ID" value="CAG5080870.1"/>
    <property type="molecule type" value="Genomic_DNA"/>
</dbReference>
<evidence type="ECO:0000313" key="2">
    <source>
        <dbReference type="EMBL" id="CAG5080870.1"/>
    </source>
</evidence>
<organism evidence="2 3">
    <name type="scientific">Parvicella tangerina</name>
    <dbReference type="NCBI Taxonomy" id="2829795"/>
    <lineage>
        <taxon>Bacteria</taxon>
        <taxon>Pseudomonadati</taxon>
        <taxon>Bacteroidota</taxon>
        <taxon>Flavobacteriia</taxon>
        <taxon>Flavobacteriales</taxon>
        <taxon>Parvicellaceae</taxon>
        <taxon>Parvicella</taxon>
    </lineage>
</organism>
<dbReference type="Proteomes" id="UP000683507">
    <property type="component" value="Chromosome"/>
</dbReference>
<feature type="domain" description="DUF5777" evidence="1">
    <location>
        <begin position="40"/>
        <end position="295"/>
    </location>
</feature>